<gene>
    <name evidence="2" type="ORF">BU16DRAFT_138262</name>
</gene>
<proteinExistence type="predicted"/>
<accession>A0A6A6QF68</accession>
<protein>
    <submittedName>
        <fullName evidence="2">Uncharacterized protein</fullName>
    </submittedName>
</protein>
<name>A0A6A6QF68_9PEZI</name>
<dbReference type="OrthoDB" id="10648011at2759"/>
<keyword evidence="3" id="KW-1185">Reference proteome</keyword>
<evidence type="ECO:0000313" key="2">
    <source>
        <dbReference type="EMBL" id="KAF2490922.1"/>
    </source>
</evidence>
<organism evidence="2 3">
    <name type="scientific">Lophium mytilinum</name>
    <dbReference type="NCBI Taxonomy" id="390894"/>
    <lineage>
        <taxon>Eukaryota</taxon>
        <taxon>Fungi</taxon>
        <taxon>Dikarya</taxon>
        <taxon>Ascomycota</taxon>
        <taxon>Pezizomycotina</taxon>
        <taxon>Dothideomycetes</taxon>
        <taxon>Pleosporomycetidae</taxon>
        <taxon>Mytilinidiales</taxon>
        <taxon>Mytilinidiaceae</taxon>
        <taxon>Lophium</taxon>
    </lineage>
</organism>
<dbReference type="AlphaFoldDB" id="A0A6A6QF68"/>
<feature type="region of interest" description="Disordered" evidence="1">
    <location>
        <begin position="72"/>
        <end position="113"/>
    </location>
</feature>
<dbReference type="EMBL" id="MU004196">
    <property type="protein sequence ID" value="KAF2490922.1"/>
    <property type="molecule type" value="Genomic_DNA"/>
</dbReference>
<evidence type="ECO:0000256" key="1">
    <source>
        <dbReference type="SAM" id="MobiDB-lite"/>
    </source>
</evidence>
<sequence length="154" mass="16451">MLSSQLPAAGSSTLLEQRCIQHFVRAQQGPGHPPEGCFKMTASIPGSVGPQYCQPGPHLGAPARPLIRCCNPSGSTAKPTDYPGARPRSNAVWGHGHGDRARGRRSMVDDSEAPARRLGRHNLGVASGMHSWRRIVKAPTLCKTGRGQQTVQKS</sequence>
<dbReference type="Proteomes" id="UP000799750">
    <property type="component" value="Unassembled WGS sequence"/>
</dbReference>
<evidence type="ECO:0000313" key="3">
    <source>
        <dbReference type="Proteomes" id="UP000799750"/>
    </source>
</evidence>
<reference evidence="2" key="1">
    <citation type="journal article" date="2020" name="Stud. Mycol.">
        <title>101 Dothideomycetes genomes: a test case for predicting lifestyles and emergence of pathogens.</title>
        <authorList>
            <person name="Haridas S."/>
            <person name="Albert R."/>
            <person name="Binder M."/>
            <person name="Bloem J."/>
            <person name="Labutti K."/>
            <person name="Salamov A."/>
            <person name="Andreopoulos B."/>
            <person name="Baker S."/>
            <person name="Barry K."/>
            <person name="Bills G."/>
            <person name="Bluhm B."/>
            <person name="Cannon C."/>
            <person name="Castanera R."/>
            <person name="Culley D."/>
            <person name="Daum C."/>
            <person name="Ezra D."/>
            <person name="Gonzalez J."/>
            <person name="Henrissat B."/>
            <person name="Kuo A."/>
            <person name="Liang C."/>
            <person name="Lipzen A."/>
            <person name="Lutzoni F."/>
            <person name="Magnuson J."/>
            <person name="Mondo S."/>
            <person name="Nolan M."/>
            <person name="Ohm R."/>
            <person name="Pangilinan J."/>
            <person name="Park H.-J."/>
            <person name="Ramirez L."/>
            <person name="Alfaro M."/>
            <person name="Sun H."/>
            <person name="Tritt A."/>
            <person name="Yoshinaga Y."/>
            <person name="Zwiers L.-H."/>
            <person name="Turgeon B."/>
            <person name="Goodwin S."/>
            <person name="Spatafora J."/>
            <person name="Crous P."/>
            <person name="Grigoriev I."/>
        </authorList>
    </citation>
    <scope>NUCLEOTIDE SEQUENCE</scope>
    <source>
        <strain evidence="2">CBS 269.34</strain>
    </source>
</reference>